<name>A0AAW1HST6_POPJA</name>
<dbReference type="EMBL" id="JASPKY010001007">
    <property type="protein sequence ID" value="KAK9679583.1"/>
    <property type="molecule type" value="Genomic_DNA"/>
</dbReference>
<protein>
    <recommendedName>
        <fullName evidence="3">Transposase</fullName>
    </recommendedName>
</protein>
<dbReference type="AlphaFoldDB" id="A0AAW1HST6"/>
<evidence type="ECO:0008006" key="3">
    <source>
        <dbReference type="Google" id="ProtNLM"/>
    </source>
</evidence>
<gene>
    <name evidence="1" type="ORF">QE152_g39876</name>
</gene>
<comment type="caution">
    <text evidence="1">The sequence shown here is derived from an EMBL/GenBank/DDBJ whole genome shotgun (WGS) entry which is preliminary data.</text>
</comment>
<sequence length="206" mass="23151">MAGRSWIIGFLQRHQEISVRKAQSMNPARAQKLNKFVIKYYFDKLKTVLQELDLMDKPESIFNIDEKGCRLTLHHQQAVLAKKGTKRMHLVAPEHGENVSIVAYANASGVAIPSTVLFKGQRMKPEWKDNLSHASLALMTSNGSINVPTFTIWLEHLAKYKLEGKCPLIIDGTSCHLDPSIVDVAERHNSTLLSCKQHDPRTSTHG</sequence>
<organism evidence="1 2">
    <name type="scientific">Popillia japonica</name>
    <name type="common">Japanese beetle</name>
    <dbReference type="NCBI Taxonomy" id="7064"/>
    <lineage>
        <taxon>Eukaryota</taxon>
        <taxon>Metazoa</taxon>
        <taxon>Ecdysozoa</taxon>
        <taxon>Arthropoda</taxon>
        <taxon>Hexapoda</taxon>
        <taxon>Insecta</taxon>
        <taxon>Pterygota</taxon>
        <taxon>Neoptera</taxon>
        <taxon>Endopterygota</taxon>
        <taxon>Coleoptera</taxon>
        <taxon>Polyphaga</taxon>
        <taxon>Scarabaeiformia</taxon>
        <taxon>Scarabaeidae</taxon>
        <taxon>Rutelinae</taxon>
        <taxon>Popillia</taxon>
    </lineage>
</organism>
<proteinExistence type="predicted"/>
<evidence type="ECO:0000313" key="1">
    <source>
        <dbReference type="EMBL" id="KAK9679583.1"/>
    </source>
</evidence>
<evidence type="ECO:0000313" key="2">
    <source>
        <dbReference type="Proteomes" id="UP001458880"/>
    </source>
</evidence>
<accession>A0AAW1HST6</accession>
<keyword evidence="2" id="KW-1185">Reference proteome</keyword>
<dbReference type="Proteomes" id="UP001458880">
    <property type="component" value="Unassembled WGS sequence"/>
</dbReference>
<reference evidence="1 2" key="1">
    <citation type="journal article" date="2024" name="BMC Genomics">
        <title>De novo assembly and annotation of Popillia japonica's genome with initial clues to its potential as an invasive pest.</title>
        <authorList>
            <person name="Cucini C."/>
            <person name="Boschi S."/>
            <person name="Funari R."/>
            <person name="Cardaioli E."/>
            <person name="Iannotti N."/>
            <person name="Marturano G."/>
            <person name="Paoli F."/>
            <person name="Bruttini M."/>
            <person name="Carapelli A."/>
            <person name="Frati F."/>
            <person name="Nardi F."/>
        </authorList>
    </citation>
    <scope>NUCLEOTIDE SEQUENCE [LARGE SCALE GENOMIC DNA]</scope>
    <source>
        <strain evidence="1">DMR45628</strain>
    </source>
</reference>